<comment type="catalytic activity">
    <reaction evidence="6">
        <text>a 2'-deoxyadenosine in DNA + S-adenosyl-L-methionine = an N(6)-methyl-2'-deoxyadenosine in DNA + S-adenosyl-L-homocysteine + H(+)</text>
        <dbReference type="Rhea" id="RHEA:15197"/>
        <dbReference type="Rhea" id="RHEA-COMP:12418"/>
        <dbReference type="Rhea" id="RHEA-COMP:12419"/>
        <dbReference type="ChEBI" id="CHEBI:15378"/>
        <dbReference type="ChEBI" id="CHEBI:57856"/>
        <dbReference type="ChEBI" id="CHEBI:59789"/>
        <dbReference type="ChEBI" id="CHEBI:90615"/>
        <dbReference type="ChEBI" id="CHEBI:90616"/>
        <dbReference type="EC" id="2.1.1.72"/>
    </reaction>
</comment>
<reference evidence="9 10" key="1">
    <citation type="submission" date="2021-10" db="EMBL/GenBank/DDBJ databases">
        <title>Anaerobic single-cell dispensing facilitates the cultivation of human gut bacteria.</title>
        <authorList>
            <person name="Afrizal A."/>
        </authorList>
    </citation>
    <scope>NUCLEOTIDE SEQUENCE [LARGE SCALE GENOMIC DNA]</scope>
    <source>
        <strain evidence="9 10">CLA-AA-H212</strain>
    </source>
</reference>
<gene>
    <name evidence="9" type="ORF">LKD28_11190</name>
</gene>
<dbReference type="GO" id="GO:0032259">
    <property type="term" value="P:methylation"/>
    <property type="evidence" value="ECO:0007669"/>
    <property type="project" value="UniProtKB-KW"/>
</dbReference>
<dbReference type="RefSeq" id="WP_227573480.1">
    <property type="nucleotide sequence ID" value="NZ_JAJEQT010000008.1"/>
</dbReference>
<keyword evidence="10" id="KW-1185">Reference proteome</keyword>
<keyword evidence="7" id="KW-0175">Coiled coil</keyword>
<dbReference type="PRINTS" id="PR00507">
    <property type="entry name" value="N12N6MTFRASE"/>
</dbReference>
<proteinExistence type="predicted"/>
<dbReference type="InterPro" id="IPR051537">
    <property type="entry name" value="DNA_Adenine_Mtase"/>
</dbReference>
<sequence>MDIREILGISEMYEFIRYLKDIIFDKQRREEYFNKIIEDIDLRTDFIRDVFQAEAAQRKQMKQDYTPDCICNLFYELSTTPAAVLDECAGTGSLAISYIANGVKNVICIEKSETVFPLLLFNMSIRNVTGWVIKEDITTRELLEAYRLEAGTRYSDIAKLEPNIGRTQTIISNPPYSLPWSGIGDWRFRKYAVPPKSKGDYLFIIDILTRLKEGGEAFVLLPHGVLFRGNQELAIRRSLIEKRYIHGIIGLPDNMFLNTSIPTVMICLKKADTESVYIMDATKYATKKAKVNELDGEAVHEIAKNYKNRIEKAKISRLVSIEEIQANQYNLNIPRYIDTTEPEEQVDIRKLTAQMQETDEEIRKTERELAGMMRQLVGDGYQSDIAEVLKLWS</sequence>
<evidence type="ECO:0000256" key="5">
    <source>
        <dbReference type="ARBA" id="ARBA00022747"/>
    </source>
</evidence>
<name>A0ABS8FQT1_9FIRM</name>
<dbReference type="PANTHER" id="PTHR42933">
    <property type="entry name" value="SLR6095 PROTEIN"/>
    <property type="match status" value="1"/>
</dbReference>
<dbReference type="EMBL" id="JAJEQT010000008">
    <property type="protein sequence ID" value="MCC2219590.1"/>
    <property type="molecule type" value="Genomic_DNA"/>
</dbReference>
<evidence type="ECO:0000259" key="8">
    <source>
        <dbReference type="Pfam" id="PF02384"/>
    </source>
</evidence>
<dbReference type="SUPFAM" id="SSF53335">
    <property type="entry name" value="S-adenosyl-L-methionine-dependent methyltransferases"/>
    <property type="match status" value="1"/>
</dbReference>
<comment type="caution">
    <text evidence="9">The sequence shown here is derived from an EMBL/GenBank/DDBJ whole genome shotgun (WGS) entry which is preliminary data.</text>
</comment>
<dbReference type="PANTHER" id="PTHR42933:SF3">
    <property type="entry name" value="TYPE I RESTRICTION ENZYME MJAVIII METHYLASE SUBUNIT"/>
    <property type="match status" value="1"/>
</dbReference>
<dbReference type="Pfam" id="PF02384">
    <property type="entry name" value="N6_Mtase"/>
    <property type="match status" value="1"/>
</dbReference>
<feature type="coiled-coil region" evidence="7">
    <location>
        <begin position="348"/>
        <end position="375"/>
    </location>
</feature>
<protein>
    <recommendedName>
        <fullName evidence="1">site-specific DNA-methyltransferase (adenine-specific)</fullName>
        <ecNumber evidence="1">2.1.1.72</ecNumber>
    </recommendedName>
</protein>
<evidence type="ECO:0000256" key="4">
    <source>
        <dbReference type="ARBA" id="ARBA00022691"/>
    </source>
</evidence>
<keyword evidence="5" id="KW-0680">Restriction system</keyword>
<keyword evidence="3" id="KW-0808">Transferase</keyword>
<dbReference type="Proteomes" id="UP001198495">
    <property type="component" value="Unassembled WGS sequence"/>
</dbReference>
<dbReference type="InterPro" id="IPR003356">
    <property type="entry name" value="DNA_methylase_A-5"/>
</dbReference>
<dbReference type="InterPro" id="IPR029063">
    <property type="entry name" value="SAM-dependent_MTases_sf"/>
</dbReference>
<keyword evidence="2 9" id="KW-0489">Methyltransferase</keyword>
<evidence type="ECO:0000256" key="3">
    <source>
        <dbReference type="ARBA" id="ARBA00022679"/>
    </source>
</evidence>
<organism evidence="9 10">
    <name type="scientific">Coprococcus hominis</name>
    <name type="common">ex Arizal et al. 2022</name>
    <dbReference type="NCBI Taxonomy" id="2881262"/>
    <lineage>
        <taxon>Bacteria</taxon>
        <taxon>Bacillati</taxon>
        <taxon>Bacillota</taxon>
        <taxon>Clostridia</taxon>
        <taxon>Lachnospirales</taxon>
        <taxon>Lachnospiraceae</taxon>
        <taxon>Coprococcus</taxon>
    </lineage>
</organism>
<evidence type="ECO:0000256" key="7">
    <source>
        <dbReference type="SAM" id="Coils"/>
    </source>
</evidence>
<evidence type="ECO:0000256" key="6">
    <source>
        <dbReference type="ARBA" id="ARBA00047942"/>
    </source>
</evidence>
<evidence type="ECO:0000256" key="2">
    <source>
        <dbReference type="ARBA" id="ARBA00022603"/>
    </source>
</evidence>
<evidence type="ECO:0000256" key="1">
    <source>
        <dbReference type="ARBA" id="ARBA00011900"/>
    </source>
</evidence>
<evidence type="ECO:0000313" key="9">
    <source>
        <dbReference type="EMBL" id="MCC2219590.1"/>
    </source>
</evidence>
<accession>A0ABS8FQT1</accession>
<feature type="domain" description="DNA methylase adenine-specific" evidence="8">
    <location>
        <begin position="57"/>
        <end position="344"/>
    </location>
</feature>
<dbReference type="EC" id="2.1.1.72" evidence="1"/>
<dbReference type="Gene3D" id="3.40.50.150">
    <property type="entry name" value="Vaccinia Virus protein VP39"/>
    <property type="match status" value="1"/>
</dbReference>
<dbReference type="GO" id="GO:0008168">
    <property type="term" value="F:methyltransferase activity"/>
    <property type="evidence" value="ECO:0007669"/>
    <property type="project" value="UniProtKB-KW"/>
</dbReference>
<evidence type="ECO:0000313" key="10">
    <source>
        <dbReference type="Proteomes" id="UP001198495"/>
    </source>
</evidence>
<keyword evidence="4" id="KW-0949">S-adenosyl-L-methionine</keyword>